<dbReference type="EMBL" id="BONF01000027">
    <property type="protein sequence ID" value="GIF83191.1"/>
    <property type="molecule type" value="Genomic_DNA"/>
</dbReference>
<reference evidence="1 2" key="1">
    <citation type="submission" date="2021-01" db="EMBL/GenBank/DDBJ databases">
        <title>Whole genome shotgun sequence of Catellatospora bangladeshensis NBRC 107357.</title>
        <authorList>
            <person name="Komaki H."/>
            <person name="Tamura T."/>
        </authorList>
    </citation>
    <scope>NUCLEOTIDE SEQUENCE [LARGE SCALE GENOMIC DNA]</scope>
    <source>
        <strain evidence="1 2">NBRC 107357</strain>
    </source>
</reference>
<evidence type="ECO:0000313" key="1">
    <source>
        <dbReference type="EMBL" id="GIF83191.1"/>
    </source>
</evidence>
<comment type="caution">
    <text evidence="1">The sequence shown here is derived from an EMBL/GenBank/DDBJ whole genome shotgun (WGS) entry which is preliminary data.</text>
</comment>
<organism evidence="1 2">
    <name type="scientific">Catellatospora bangladeshensis</name>
    <dbReference type="NCBI Taxonomy" id="310355"/>
    <lineage>
        <taxon>Bacteria</taxon>
        <taxon>Bacillati</taxon>
        <taxon>Actinomycetota</taxon>
        <taxon>Actinomycetes</taxon>
        <taxon>Micromonosporales</taxon>
        <taxon>Micromonosporaceae</taxon>
        <taxon>Catellatospora</taxon>
    </lineage>
</organism>
<dbReference type="Proteomes" id="UP000601223">
    <property type="component" value="Unassembled WGS sequence"/>
</dbReference>
<keyword evidence="2" id="KW-1185">Reference proteome</keyword>
<gene>
    <name evidence="1" type="ORF">Cba03nite_45400</name>
</gene>
<proteinExistence type="predicted"/>
<dbReference type="AlphaFoldDB" id="A0A8J3JM67"/>
<protein>
    <submittedName>
        <fullName evidence="1">Uncharacterized protein</fullName>
    </submittedName>
</protein>
<sequence length="217" mass="24073">MAVPQIDVTRLNEAVERLLATTVQPRHRFLLMTYARQRLLEAAGRHEELFVPTEMIEEPSYHLRILGGASSGTGRGPVARLYQDWAATGCCVTWREGEQIAVADNFVASTAYVHRFAPGTVLARHGVAVDDPGAMYRYTAPEESSWLYDTRGRLAGQDVWEVDPERAVVTRCEPGEVITLDRSAAALAPLIRPLPAYDEFLRGAAELRATPRREAAK</sequence>
<dbReference type="RefSeq" id="WP_203749659.1">
    <property type="nucleotide sequence ID" value="NZ_BONF01000027.1"/>
</dbReference>
<name>A0A8J3JM67_9ACTN</name>
<accession>A0A8J3JM67</accession>
<evidence type="ECO:0000313" key="2">
    <source>
        <dbReference type="Proteomes" id="UP000601223"/>
    </source>
</evidence>